<dbReference type="InterPro" id="IPR000515">
    <property type="entry name" value="MetI-like"/>
</dbReference>
<feature type="transmembrane region" description="Helical" evidence="7">
    <location>
        <begin position="205"/>
        <end position="225"/>
    </location>
</feature>
<protein>
    <submittedName>
        <fullName evidence="9">NitT/TauT family transport system permease protein/taurine transport system permease protein</fullName>
    </submittedName>
</protein>
<evidence type="ECO:0000256" key="4">
    <source>
        <dbReference type="ARBA" id="ARBA00022692"/>
    </source>
</evidence>
<evidence type="ECO:0000256" key="7">
    <source>
        <dbReference type="RuleBase" id="RU363032"/>
    </source>
</evidence>
<dbReference type="PROSITE" id="PS50928">
    <property type="entry name" value="ABC_TM1"/>
    <property type="match status" value="1"/>
</dbReference>
<evidence type="ECO:0000313" key="9">
    <source>
        <dbReference type="EMBL" id="SFN43611.1"/>
    </source>
</evidence>
<organism evidence="9 10">
    <name type="scientific">Mycetocola miduiensis</name>
    <dbReference type="NCBI Taxonomy" id="995034"/>
    <lineage>
        <taxon>Bacteria</taxon>
        <taxon>Bacillati</taxon>
        <taxon>Actinomycetota</taxon>
        <taxon>Actinomycetes</taxon>
        <taxon>Micrococcales</taxon>
        <taxon>Microbacteriaceae</taxon>
        <taxon>Mycetocola</taxon>
    </lineage>
</organism>
<dbReference type="Gene3D" id="1.10.3720.10">
    <property type="entry name" value="MetI-like"/>
    <property type="match status" value="1"/>
</dbReference>
<evidence type="ECO:0000313" key="10">
    <source>
        <dbReference type="Proteomes" id="UP000198867"/>
    </source>
</evidence>
<dbReference type="Pfam" id="PF00528">
    <property type="entry name" value="BPD_transp_1"/>
    <property type="match status" value="1"/>
</dbReference>
<feature type="transmembrane region" description="Helical" evidence="7">
    <location>
        <begin position="114"/>
        <end position="135"/>
    </location>
</feature>
<dbReference type="Proteomes" id="UP000198867">
    <property type="component" value="Unassembled WGS sequence"/>
</dbReference>
<feature type="transmembrane region" description="Helical" evidence="7">
    <location>
        <begin position="181"/>
        <end position="199"/>
    </location>
</feature>
<dbReference type="SUPFAM" id="SSF161098">
    <property type="entry name" value="MetI-like"/>
    <property type="match status" value="1"/>
</dbReference>
<evidence type="ECO:0000256" key="2">
    <source>
        <dbReference type="ARBA" id="ARBA00022448"/>
    </source>
</evidence>
<name>A0A1I4Z017_9MICO</name>
<dbReference type="InterPro" id="IPR035906">
    <property type="entry name" value="MetI-like_sf"/>
</dbReference>
<dbReference type="STRING" id="995034.SAMN05216219_0639"/>
<feature type="transmembrane region" description="Helical" evidence="7">
    <location>
        <begin position="141"/>
        <end position="160"/>
    </location>
</feature>
<feature type="transmembrane region" description="Helical" evidence="7">
    <location>
        <begin position="79"/>
        <end position="102"/>
    </location>
</feature>
<dbReference type="PANTHER" id="PTHR30151">
    <property type="entry name" value="ALKANE SULFONATE ABC TRANSPORTER-RELATED, MEMBRANE SUBUNIT"/>
    <property type="match status" value="1"/>
</dbReference>
<keyword evidence="4 7" id="KW-0812">Transmembrane</keyword>
<comment type="similarity">
    <text evidence="7">Belongs to the binding-protein-dependent transport system permease family.</text>
</comment>
<feature type="domain" description="ABC transmembrane type-1" evidence="8">
    <location>
        <begin position="75"/>
        <end position="252"/>
    </location>
</feature>
<dbReference type="EMBL" id="FOVM01000001">
    <property type="protein sequence ID" value="SFN43611.1"/>
    <property type="molecule type" value="Genomic_DNA"/>
</dbReference>
<feature type="transmembrane region" description="Helical" evidence="7">
    <location>
        <begin position="23"/>
        <end position="46"/>
    </location>
</feature>
<keyword evidence="6 7" id="KW-0472">Membrane</keyword>
<dbReference type="CDD" id="cd06261">
    <property type="entry name" value="TM_PBP2"/>
    <property type="match status" value="1"/>
</dbReference>
<keyword evidence="5 7" id="KW-1133">Transmembrane helix</keyword>
<evidence type="ECO:0000259" key="8">
    <source>
        <dbReference type="PROSITE" id="PS50928"/>
    </source>
</evidence>
<comment type="subcellular location">
    <subcellularLocation>
        <location evidence="1 7">Cell membrane</location>
        <topology evidence="1 7">Multi-pass membrane protein</topology>
    </subcellularLocation>
</comment>
<keyword evidence="2 7" id="KW-0813">Transport</keyword>
<feature type="transmembrane region" description="Helical" evidence="7">
    <location>
        <begin position="237"/>
        <end position="255"/>
    </location>
</feature>
<proteinExistence type="inferred from homology"/>
<dbReference type="AlphaFoldDB" id="A0A1I4Z017"/>
<evidence type="ECO:0000256" key="5">
    <source>
        <dbReference type="ARBA" id="ARBA00022989"/>
    </source>
</evidence>
<evidence type="ECO:0000256" key="6">
    <source>
        <dbReference type="ARBA" id="ARBA00023136"/>
    </source>
</evidence>
<reference evidence="10" key="1">
    <citation type="submission" date="2016-10" db="EMBL/GenBank/DDBJ databases">
        <authorList>
            <person name="Varghese N."/>
            <person name="Submissions S."/>
        </authorList>
    </citation>
    <scope>NUCLEOTIDE SEQUENCE [LARGE SCALE GENOMIC DNA]</scope>
    <source>
        <strain evidence="10">CGMCC 1.11101</strain>
    </source>
</reference>
<dbReference type="GO" id="GO:0055085">
    <property type="term" value="P:transmembrane transport"/>
    <property type="evidence" value="ECO:0007669"/>
    <property type="project" value="InterPro"/>
</dbReference>
<keyword evidence="10" id="KW-1185">Reference proteome</keyword>
<gene>
    <name evidence="9" type="ORF">SAMN05216219_0639</name>
</gene>
<evidence type="ECO:0000256" key="1">
    <source>
        <dbReference type="ARBA" id="ARBA00004651"/>
    </source>
</evidence>
<sequence length="271" mass="29062">MVKAPRKLPAARLDPSALARKAALYRTLLVIGFFVLWEVLANIGAIDERSASKPTAILAAFGEMFAGNTDTYQALSDTLYVLVIAFIIAVAIGMPLGLALALNATIREAYMSIVIYLLGIPKTIFLPLFVLFFGLGNGSAIAFGAVLGFLQITVNVVAGVDSIEPRFFRVASAFGGSKWHSFVHVILPGAAPAIFAGLWHGVRNAFIGVLIAQMFVSNIGIGYLVKVYTNNFNIDSAMVLIIISAVAVILLGTLWELGEARLTKWKSTVRS</sequence>
<evidence type="ECO:0000256" key="3">
    <source>
        <dbReference type="ARBA" id="ARBA00022475"/>
    </source>
</evidence>
<keyword evidence="3" id="KW-1003">Cell membrane</keyword>
<dbReference type="GO" id="GO:0005886">
    <property type="term" value="C:plasma membrane"/>
    <property type="evidence" value="ECO:0007669"/>
    <property type="project" value="UniProtKB-SubCell"/>
</dbReference>
<dbReference type="PANTHER" id="PTHR30151:SF38">
    <property type="entry name" value="ALIPHATIC SULFONATES TRANSPORT PERMEASE PROTEIN SSUC-RELATED"/>
    <property type="match status" value="1"/>
</dbReference>
<accession>A0A1I4Z017</accession>